<keyword evidence="1" id="KW-0732">Signal</keyword>
<dbReference type="RefSeq" id="WP_165922822.1">
    <property type="nucleotide sequence ID" value="NZ_SMAD01000001.1"/>
</dbReference>
<sequence length="577" mass="67385">MSFYYFRLTAFILLSWAFYPALQAQTLSAGHYLQTSEMHHLMQQYEADYRSLSRFYFIKHSPERRERLRQLAGDYLEKLEKEQFGRFSINGKVDFVLFRRDLEEQLHILGLEEEKFRETKQWFGFAAAVYDLEKQRRRGASLEGQETGALLSGLAKDVRAASASLGKADAIDSRVAAFATETIEGLREALKSVYDFYNGYDPAFTWWAPAPYKELDTLLAGYDKLFKSKSKVISSQKEDGSGIRGNPIGREEIIRQLEYEMIPYSPEELVEIANKEFAWCDREMLKASAEMGFGQDWKKALEKVKNTYVAPGRQPELILQLYNASVSFLKEKDLVSIPPIAEESWRMIMMSPERQLVNPFFTGGEVISISYPANTMEQSAKLMSMRGNNPHFSRATVHHELIAGHHLQQFMNRRYKVYRDFDTPFWTEGWSLYWEMLLWDQGFPESPEDRIGMLFWRMHRCARIIFSLNYHLGKWSPQQCIDFLVERVGHEYANAEGEVRRSFTGGYSPLYQLAYMIGGLQFYSLKEELVESGKMTFREYHDAVLQENNIPVEMLRFILTDQAPARDFKTNWRFYNK</sequence>
<feature type="chain" id="PRO_5020999782" evidence="1">
    <location>
        <begin position="24"/>
        <end position="577"/>
    </location>
</feature>
<dbReference type="PANTHER" id="PTHR33361:SF2">
    <property type="entry name" value="DUF885 DOMAIN-CONTAINING PROTEIN"/>
    <property type="match status" value="1"/>
</dbReference>
<keyword evidence="3" id="KW-1185">Reference proteome</keyword>
<feature type="signal peptide" evidence="1">
    <location>
        <begin position="1"/>
        <end position="23"/>
    </location>
</feature>
<evidence type="ECO:0000313" key="3">
    <source>
        <dbReference type="Proteomes" id="UP000295807"/>
    </source>
</evidence>
<evidence type="ECO:0000313" key="2">
    <source>
        <dbReference type="EMBL" id="TCS90060.1"/>
    </source>
</evidence>
<dbReference type="Proteomes" id="UP000295807">
    <property type="component" value="Unassembled WGS sequence"/>
</dbReference>
<name>A0A4R3KZK5_9SPHI</name>
<comment type="caution">
    <text evidence="2">The sequence shown here is derived from an EMBL/GenBank/DDBJ whole genome shotgun (WGS) entry which is preliminary data.</text>
</comment>
<dbReference type="Pfam" id="PF05960">
    <property type="entry name" value="DUF885"/>
    <property type="match status" value="1"/>
</dbReference>
<reference evidence="2 3" key="1">
    <citation type="submission" date="2019-03" db="EMBL/GenBank/DDBJ databases">
        <title>Genomic Encyclopedia of Type Strains, Phase IV (KMG-IV): sequencing the most valuable type-strain genomes for metagenomic binning, comparative biology and taxonomic classification.</title>
        <authorList>
            <person name="Goeker M."/>
        </authorList>
    </citation>
    <scope>NUCLEOTIDE SEQUENCE [LARGE SCALE GENOMIC DNA]</scope>
    <source>
        <strain evidence="2 3">DSM 21100</strain>
    </source>
</reference>
<dbReference type="SUPFAM" id="SSF55486">
    <property type="entry name" value="Metalloproteases ('zincins'), catalytic domain"/>
    <property type="match status" value="1"/>
</dbReference>
<dbReference type="EMBL" id="SMAD01000001">
    <property type="protein sequence ID" value="TCS90060.1"/>
    <property type="molecule type" value="Genomic_DNA"/>
</dbReference>
<dbReference type="InterPro" id="IPR010281">
    <property type="entry name" value="DUF885"/>
</dbReference>
<protein>
    <submittedName>
        <fullName evidence="2">Uncharacterized protein DUF885</fullName>
    </submittedName>
</protein>
<organism evidence="2 3">
    <name type="scientific">Anseongella ginsenosidimutans</name>
    <dbReference type="NCBI Taxonomy" id="496056"/>
    <lineage>
        <taxon>Bacteria</taxon>
        <taxon>Pseudomonadati</taxon>
        <taxon>Bacteroidota</taxon>
        <taxon>Sphingobacteriia</taxon>
        <taxon>Sphingobacteriales</taxon>
        <taxon>Sphingobacteriaceae</taxon>
        <taxon>Anseongella</taxon>
    </lineage>
</organism>
<accession>A0A4R3KZK5</accession>
<proteinExistence type="predicted"/>
<gene>
    <name evidence="2" type="ORF">EDD80_101258</name>
</gene>
<dbReference type="AlphaFoldDB" id="A0A4R3KZK5"/>
<evidence type="ECO:0000256" key="1">
    <source>
        <dbReference type="SAM" id="SignalP"/>
    </source>
</evidence>
<dbReference type="PANTHER" id="PTHR33361">
    <property type="entry name" value="GLR0591 PROTEIN"/>
    <property type="match status" value="1"/>
</dbReference>